<name>A0A0C7N4C9_9SACH</name>
<dbReference type="AlphaFoldDB" id="A0A0C7N4C9"/>
<dbReference type="GO" id="GO:0032958">
    <property type="term" value="P:inositol phosphate biosynthetic process"/>
    <property type="evidence" value="ECO:0007669"/>
    <property type="project" value="EnsemblFungi"/>
</dbReference>
<dbReference type="Pfam" id="PF03770">
    <property type="entry name" value="IPK"/>
    <property type="match status" value="1"/>
</dbReference>
<protein>
    <recommendedName>
        <fullName evidence="4">Kinase</fullName>
        <ecNumber evidence="4">2.7.-.-</ecNumber>
    </recommendedName>
</protein>
<dbReference type="GO" id="GO:0016236">
    <property type="term" value="P:macroautophagy"/>
    <property type="evidence" value="ECO:0007669"/>
    <property type="project" value="EnsemblFungi"/>
</dbReference>
<dbReference type="Gene3D" id="3.30.470.160">
    <property type="entry name" value="Inositol polyphosphate kinase"/>
    <property type="match status" value="1"/>
</dbReference>
<keyword evidence="6" id="KW-1185">Reference proteome</keyword>
<keyword evidence="2 4" id="KW-0808">Transferase</keyword>
<dbReference type="GO" id="GO:0045944">
    <property type="term" value="P:positive regulation of transcription by RNA polymerase II"/>
    <property type="evidence" value="ECO:0007669"/>
    <property type="project" value="EnsemblFungi"/>
</dbReference>
<dbReference type="InterPro" id="IPR005522">
    <property type="entry name" value="IPK"/>
</dbReference>
<dbReference type="GO" id="GO:0005634">
    <property type="term" value="C:nucleus"/>
    <property type="evidence" value="ECO:0007669"/>
    <property type="project" value="EnsemblFungi"/>
</dbReference>
<sequence length="336" mass="37500">MAGGYVKAKHQAAGHDGNFTDELETLFFKPTNAIEVDFYQKFSQSSRQEESEGINLSSWMPTFLGTLQLGFPENVSANAFLQSSDMEVPKNVASITNASSSSSIAANQEKPIIVLDNLLRKFKSPNIMDVKLGKVLHDDSCSEDKKSRLQKVSNDTTSGTLGFRICGLKIQKNELSIGLDTKFCESDDEDYVAVNKFYGRSLTADNVEDAFKMYFARDYLTQLQRESLCDVFQKRLMLLYNTLLDEDVRLISSSLLFIYEGDPSSWEELGDRHELLEANYDPDSSDSEDENAGSKCLSSLSLIDFAHSRHVPGQGYDENVVMGVESLLQIFSNISS</sequence>
<evidence type="ECO:0000256" key="1">
    <source>
        <dbReference type="ARBA" id="ARBA00007374"/>
    </source>
</evidence>
<accession>A0A0C7N4C9</accession>
<dbReference type="STRING" id="1245769.A0A0C7N4C9"/>
<dbReference type="RefSeq" id="XP_022627700.1">
    <property type="nucleotide sequence ID" value="XM_022773203.1"/>
</dbReference>
<dbReference type="GO" id="GO:0000823">
    <property type="term" value="F:inositol-1,4,5-trisphosphate 6-kinase activity"/>
    <property type="evidence" value="ECO:0007669"/>
    <property type="project" value="EnsemblFungi"/>
</dbReference>
<comment type="similarity">
    <text evidence="1 4">Belongs to the inositol phosphokinase (IPK) family.</text>
</comment>
<dbReference type="GO" id="GO:0000122">
    <property type="term" value="P:negative regulation of transcription by RNA polymerase II"/>
    <property type="evidence" value="ECO:0007669"/>
    <property type="project" value="EnsemblFungi"/>
</dbReference>
<dbReference type="GO" id="GO:0008440">
    <property type="term" value="F:inositol-1,4,5-trisphosphate 3-kinase activity"/>
    <property type="evidence" value="ECO:0007669"/>
    <property type="project" value="EnsemblFungi"/>
</dbReference>
<evidence type="ECO:0000256" key="4">
    <source>
        <dbReference type="RuleBase" id="RU363090"/>
    </source>
</evidence>
<gene>
    <name evidence="5" type="ORF">LALA0_S03e03488g</name>
</gene>
<dbReference type="PANTHER" id="PTHR12400:SF103">
    <property type="entry name" value="INOSITOL POLYPHOSPHATE MULTIKINASE"/>
    <property type="match status" value="1"/>
</dbReference>
<dbReference type="GO" id="GO:0000825">
    <property type="term" value="F:inositol-1,3,4,5-tetrakisphosphate 6-kinase activity"/>
    <property type="evidence" value="ECO:0007669"/>
    <property type="project" value="EnsemblFungi"/>
</dbReference>
<dbReference type="SUPFAM" id="SSF56104">
    <property type="entry name" value="SAICAR synthase-like"/>
    <property type="match status" value="1"/>
</dbReference>
<dbReference type="EC" id="2.7.-.-" evidence="4"/>
<dbReference type="GO" id="GO:0005737">
    <property type="term" value="C:cytoplasm"/>
    <property type="evidence" value="ECO:0007669"/>
    <property type="project" value="TreeGrafter"/>
</dbReference>
<evidence type="ECO:0000313" key="5">
    <source>
        <dbReference type="EMBL" id="CEP61466.1"/>
    </source>
</evidence>
<keyword evidence="3 4" id="KW-0418">Kinase</keyword>
<dbReference type="GO" id="GO:0000827">
    <property type="term" value="F:inositol-1,3,4,5,6-pentakisphosphate kinase activity"/>
    <property type="evidence" value="ECO:0007669"/>
    <property type="project" value="EnsemblFungi"/>
</dbReference>
<dbReference type="GO" id="GO:0000821">
    <property type="term" value="P:regulation of arginine metabolic process"/>
    <property type="evidence" value="ECO:0007669"/>
    <property type="project" value="EnsemblFungi"/>
</dbReference>
<dbReference type="Proteomes" id="UP000054304">
    <property type="component" value="Unassembled WGS sequence"/>
</dbReference>
<dbReference type="GeneID" id="34684890"/>
<proteinExistence type="inferred from homology"/>
<dbReference type="GO" id="GO:0050821">
    <property type="term" value="P:protein stabilization"/>
    <property type="evidence" value="ECO:0007669"/>
    <property type="project" value="EnsemblFungi"/>
</dbReference>
<evidence type="ECO:0000256" key="2">
    <source>
        <dbReference type="ARBA" id="ARBA00022679"/>
    </source>
</evidence>
<dbReference type="EMBL" id="LN736362">
    <property type="protein sequence ID" value="CEP61466.1"/>
    <property type="molecule type" value="Genomic_DNA"/>
</dbReference>
<dbReference type="GO" id="GO:0000824">
    <property type="term" value="F:inositol-1,4,5,6-tetrakisphosphate 3-kinase activity"/>
    <property type="evidence" value="ECO:0007669"/>
    <property type="project" value="EnsemblFungi"/>
</dbReference>
<dbReference type="GO" id="GO:0030674">
    <property type="term" value="F:protein-macromolecule adaptor activity"/>
    <property type="evidence" value="ECO:0007669"/>
    <property type="project" value="EnsemblFungi"/>
</dbReference>
<dbReference type="InterPro" id="IPR038286">
    <property type="entry name" value="IPK_sf"/>
</dbReference>
<dbReference type="OrthoDB" id="338650at2759"/>
<reference evidence="5 6" key="1">
    <citation type="submission" date="2014-12" db="EMBL/GenBank/DDBJ databases">
        <authorList>
            <person name="Neuveglise Cecile"/>
        </authorList>
    </citation>
    <scope>NUCLEOTIDE SEQUENCE [LARGE SCALE GENOMIC DNA]</scope>
    <source>
        <strain evidence="5 6">CBS 12615</strain>
    </source>
</reference>
<dbReference type="HOGENOM" id="CLU_042569_3_0_1"/>
<dbReference type="GO" id="GO:0016303">
    <property type="term" value="F:1-phosphatidylinositol-3-kinase activity"/>
    <property type="evidence" value="ECO:0007669"/>
    <property type="project" value="EnsemblFungi"/>
</dbReference>
<evidence type="ECO:0000256" key="3">
    <source>
        <dbReference type="ARBA" id="ARBA00022777"/>
    </source>
</evidence>
<dbReference type="PANTHER" id="PTHR12400">
    <property type="entry name" value="INOSITOL POLYPHOSPHATE KINASE"/>
    <property type="match status" value="1"/>
</dbReference>
<organism evidence="5 6">
    <name type="scientific">Lachancea lanzarotensis</name>
    <dbReference type="NCBI Taxonomy" id="1245769"/>
    <lineage>
        <taxon>Eukaryota</taxon>
        <taxon>Fungi</taxon>
        <taxon>Dikarya</taxon>
        <taxon>Ascomycota</taxon>
        <taxon>Saccharomycotina</taxon>
        <taxon>Saccharomycetes</taxon>
        <taxon>Saccharomycetales</taxon>
        <taxon>Saccharomycetaceae</taxon>
        <taxon>Lachancea</taxon>
    </lineage>
</organism>
<evidence type="ECO:0000313" key="6">
    <source>
        <dbReference type="Proteomes" id="UP000054304"/>
    </source>
</evidence>